<dbReference type="PANTHER" id="PTHR43214">
    <property type="entry name" value="TWO-COMPONENT RESPONSE REGULATOR"/>
    <property type="match status" value="1"/>
</dbReference>
<evidence type="ECO:0000313" key="8">
    <source>
        <dbReference type="EMBL" id="QNQ89246.1"/>
    </source>
</evidence>
<accession>A0A7H0SL21</accession>
<dbReference type="Pfam" id="PF00072">
    <property type="entry name" value="Response_reg"/>
    <property type="match status" value="1"/>
</dbReference>
<keyword evidence="9" id="KW-1185">Reference proteome</keyword>
<dbReference type="PANTHER" id="PTHR43214:SF24">
    <property type="entry name" value="TRANSCRIPTIONAL REGULATORY PROTEIN NARL-RELATED"/>
    <property type="match status" value="1"/>
</dbReference>
<feature type="modified residue" description="4-aspartylphosphate" evidence="5">
    <location>
        <position position="61"/>
    </location>
</feature>
<dbReference type="EMBL" id="CP046884">
    <property type="protein sequence ID" value="QNQ89246.1"/>
    <property type="molecule type" value="Genomic_DNA"/>
</dbReference>
<dbReference type="PROSITE" id="PS50043">
    <property type="entry name" value="HTH_LUXR_2"/>
    <property type="match status" value="1"/>
</dbReference>
<dbReference type="InterPro" id="IPR000792">
    <property type="entry name" value="Tscrpt_reg_LuxR_C"/>
</dbReference>
<dbReference type="AlphaFoldDB" id="A0A7H0SL21"/>
<dbReference type="GO" id="GO:0000160">
    <property type="term" value="P:phosphorelay signal transduction system"/>
    <property type="evidence" value="ECO:0007669"/>
    <property type="project" value="InterPro"/>
</dbReference>
<evidence type="ECO:0000259" key="7">
    <source>
        <dbReference type="PROSITE" id="PS50110"/>
    </source>
</evidence>
<evidence type="ECO:0000256" key="1">
    <source>
        <dbReference type="ARBA" id="ARBA00022553"/>
    </source>
</evidence>
<proteinExistence type="predicted"/>
<dbReference type="SUPFAM" id="SSF52172">
    <property type="entry name" value="CheY-like"/>
    <property type="match status" value="1"/>
</dbReference>
<evidence type="ECO:0000259" key="6">
    <source>
        <dbReference type="PROSITE" id="PS50043"/>
    </source>
</evidence>
<evidence type="ECO:0000256" key="3">
    <source>
        <dbReference type="ARBA" id="ARBA00023125"/>
    </source>
</evidence>
<keyword evidence="1 5" id="KW-0597">Phosphoprotein</keyword>
<protein>
    <submittedName>
        <fullName evidence="8">Response regulator</fullName>
    </submittedName>
</protein>
<dbReference type="SUPFAM" id="SSF46894">
    <property type="entry name" value="C-terminal effector domain of the bipartite response regulators"/>
    <property type="match status" value="1"/>
</dbReference>
<sequence length="225" mass="24378">MTDLEFRPTQLLVVDDDSLVLGSLRRYFATVDDIEVVAEAHNGVDALRAIKDLNIDTVLADIHMPEMDGLTLLREIQKLEQPPTFVAMTALDADETMLDVLSNGGAAYVVKSARASFIIDTVRQAAAGGTVVSSRSLSRLIGDLPDRPTRKLPELSNPEARVLAMLCDGLSNAVIAQKLGYAEGTVKKHVSTLIHRFGASSRLNLVVIALRRGFIPEDVPGIPHN</sequence>
<dbReference type="Pfam" id="PF00196">
    <property type="entry name" value="GerE"/>
    <property type="match status" value="1"/>
</dbReference>
<dbReference type="Proteomes" id="UP000516320">
    <property type="component" value="Chromosome"/>
</dbReference>
<evidence type="ECO:0000256" key="2">
    <source>
        <dbReference type="ARBA" id="ARBA00023015"/>
    </source>
</evidence>
<dbReference type="SMART" id="SM00421">
    <property type="entry name" value="HTH_LUXR"/>
    <property type="match status" value="1"/>
</dbReference>
<reference evidence="8 9" key="1">
    <citation type="submission" date="2019-12" db="EMBL/GenBank/DDBJ databases">
        <title>Corynebacterium sp. nov., isolated from feces of the Anser Albifrons in China.</title>
        <authorList>
            <person name="Liu Q."/>
        </authorList>
    </citation>
    <scope>NUCLEOTIDE SEQUENCE [LARGE SCALE GENOMIC DNA]</scope>
    <source>
        <strain evidence="8 9">4H37-19</strain>
    </source>
</reference>
<dbReference type="PROSITE" id="PS50110">
    <property type="entry name" value="RESPONSE_REGULATORY"/>
    <property type="match status" value="1"/>
</dbReference>
<evidence type="ECO:0000256" key="4">
    <source>
        <dbReference type="ARBA" id="ARBA00023163"/>
    </source>
</evidence>
<dbReference type="InterPro" id="IPR039420">
    <property type="entry name" value="WalR-like"/>
</dbReference>
<dbReference type="InterPro" id="IPR001789">
    <property type="entry name" value="Sig_transdc_resp-reg_receiver"/>
</dbReference>
<gene>
    <name evidence="8" type="ORF">GP475_00330</name>
</gene>
<dbReference type="KEGG" id="cpoy:GP475_00330"/>
<dbReference type="CDD" id="cd06170">
    <property type="entry name" value="LuxR_C_like"/>
    <property type="match status" value="1"/>
</dbReference>
<dbReference type="GO" id="GO:0006355">
    <property type="term" value="P:regulation of DNA-templated transcription"/>
    <property type="evidence" value="ECO:0007669"/>
    <property type="project" value="InterPro"/>
</dbReference>
<dbReference type="RefSeq" id="WP_187974701.1">
    <property type="nucleotide sequence ID" value="NZ_CP046884.1"/>
</dbReference>
<feature type="domain" description="HTH luxR-type" evidence="6">
    <location>
        <begin position="148"/>
        <end position="213"/>
    </location>
</feature>
<keyword evidence="2" id="KW-0805">Transcription regulation</keyword>
<dbReference type="SMART" id="SM00448">
    <property type="entry name" value="REC"/>
    <property type="match status" value="1"/>
</dbReference>
<feature type="domain" description="Response regulatory" evidence="7">
    <location>
        <begin position="10"/>
        <end position="126"/>
    </location>
</feature>
<dbReference type="GO" id="GO:0003677">
    <property type="term" value="F:DNA binding"/>
    <property type="evidence" value="ECO:0007669"/>
    <property type="project" value="UniProtKB-KW"/>
</dbReference>
<name>A0A7H0SL21_9CORY</name>
<evidence type="ECO:0000313" key="9">
    <source>
        <dbReference type="Proteomes" id="UP000516320"/>
    </source>
</evidence>
<dbReference type="PRINTS" id="PR00038">
    <property type="entry name" value="HTHLUXR"/>
</dbReference>
<evidence type="ECO:0000256" key="5">
    <source>
        <dbReference type="PROSITE-ProRule" id="PRU00169"/>
    </source>
</evidence>
<dbReference type="CDD" id="cd17535">
    <property type="entry name" value="REC_NarL-like"/>
    <property type="match status" value="1"/>
</dbReference>
<dbReference type="InterPro" id="IPR011006">
    <property type="entry name" value="CheY-like_superfamily"/>
</dbReference>
<keyword evidence="4" id="KW-0804">Transcription</keyword>
<dbReference type="InterPro" id="IPR058245">
    <property type="entry name" value="NreC/VraR/RcsB-like_REC"/>
</dbReference>
<dbReference type="InterPro" id="IPR016032">
    <property type="entry name" value="Sig_transdc_resp-reg_C-effctor"/>
</dbReference>
<keyword evidence="3" id="KW-0238">DNA-binding</keyword>
<dbReference type="Gene3D" id="3.40.50.2300">
    <property type="match status" value="1"/>
</dbReference>
<organism evidence="8 9">
    <name type="scientific">Corynebacterium poyangense</name>
    <dbReference type="NCBI Taxonomy" id="2684405"/>
    <lineage>
        <taxon>Bacteria</taxon>
        <taxon>Bacillati</taxon>
        <taxon>Actinomycetota</taxon>
        <taxon>Actinomycetes</taxon>
        <taxon>Mycobacteriales</taxon>
        <taxon>Corynebacteriaceae</taxon>
        <taxon>Corynebacterium</taxon>
    </lineage>
</organism>